<protein>
    <submittedName>
        <fullName evidence="3">VanZ family protein</fullName>
    </submittedName>
</protein>
<dbReference type="Proteomes" id="UP000622707">
    <property type="component" value="Unassembled WGS sequence"/>
</dbReference>
<evidence type="ECO:0000313" key="4">
    <source>
        <dbReference type="Proteomes" id="UP000622707"/>
    </source>
</evidence>
<feature type="transmembrane region" description="Helical" evidence="1">
    <location>
        <begin position="66"/>
        <end position="85"/>
    </location>
</feature>
<dbReference type="InterPro" id="IPR006976">
    <property type="entry name" value="VanZ-like"/>
</dbReference>
<dbReference type="NCBIfam" id="NF037970">
    <property type="entry name" value="vanZ_1"/>
    <property type="match status" value="1"/>
</dbReference>
<organism evidence="3 4">
    <name type="scientific">Ramlibacter alkalitolerans</name>
    <dbReference type="NCBI Taxonomy" id="2039631"/>
    <lineage>
        <taxon>Bacteria</taxon>
        <taxon>Pseudomonadati</taxon>
        <taxon>Pseudomonadota</taxon>
        <taxon>Betaproteobacteria</taxon>
        <taxon>Burkholderiales</taxon>
        <taxon>Comamonadaceae</taxon>
        <taxon>Ramlibacter</taxon>
    </lineage>
</organism>
<keyword evidence="4" id="KW-1185">Reference proteome</keyword>
<keyword evidence="1" id="KW-1133">Transmembrane helix</keyword>
<feature type="transmembrane region" description="Helical" evidence="1">
    <location>
        <begin position="118"/>
        <end position="139"/>
    </location>
</feature>
<dbReference type="EMBL" id="JAEQND010000001">
    <property type="protein sequence ID" value="MBL0423552.1"/>
    <property type="molecule type" value="Genomic_DNA"/>
</dbReference>
<feature type="domain" description="VanZ-like" evidence="2">
    <location>
        <begin position="64"/>
        <end position="138"/>
    </location>
</feature>
<keyword evidence="1" id="KW-0812">Transmembrane</keyword>
<keyword evidence="1" id="KW-0472">Membrane</keyword>
<proteinExistence type="predicted"/>
<name>A0ABS1JH58_9BURK</name>
<sequence>MKQHTSLPPAPVAPPTPIAPRIVLVVVLACVLALMVVPYGAIEFLRGQFAWANRVADVFDEIMPGGDLDHVAAFAVLGVAVWFAFPAARAWRVVLAFVAMGALSELVQLWMPGRRPELWHAVLDVAGGLAGYGLAWLVGFASRPEADGLAPPAR</sequence>
<gene>
    <name evidence="3" type="ORF">JI746_00395</name>
</gene>
<accession>A0ABS1JH58</accession>
<evidence type="ECO:0000256" key="1">
    <source>
        <dbReference type="SAM" id="Phobius"/>
    </source>
</evidence>
<feature type="transmembrane region" description="Helical" evidence="1">
    <location>
        <begin position="22"/>
        <end position="45"/>
    </location>
</feature>
<comment type="caution">
    <text evidence="3">The sequence shown here is derived from an EMBL/GenBank/DDBJ whole genome shotgun (WGS) entry which is preliminary data.</text>
</comment>
<evidence type="ECO:0000313" key="3">
    <source>
        <dbReference type="EMBL" id="MBL0423552.1"/>
    </source>
</evidence>
<dbReference type="Pfam" id="PF04892">
    <property type="entry name" value="VanZ"/>
    <property type="match status" value="1"/>
</dbReference>
<dbReference type="RefSeq" id="WP_201686804.1">
    <property type="nucleotide sequence ID" value="NZ_JAEQND010000001.1"/>
</dbReference>
<evidence type="ECO:0000259" key="2">
    <source>
        <dbReference type="Pfam" id="PF04892"/>
    </source>
</evidence>
<reference evidence="3 4" key="1">
    <citation type="journal article" date="2017" name="Int. J. Syst. Evol. Microbiol.">
        <title>Ramlibacter alkalitolerans sp. nov., alkali-tolerant bacterium isolated from soil of ginseng.</title>
        <authorList>
            <person name="Lee D.H."/>
            <person name="Cha C.J."/>
        </authorList>
    </citation>
    <scope>NUCLEOTIDE SEQUENCE [LARGE SCALE GENOMIC DNA]</scope>
    <source>
        <strain evidence="3 4">KACC 19305</strain>
    </source>
</reference>